<sequence>MTWLSRRLVEKQKRRVQIADQQLFLLKQAQQNNREEIKANFKRFTLSKKGLLTFTASGALYELLQQNETEQSQMPLISSMQRWWVLAEKLQLF</sequence>
<dbReference type="EMBL" id="BNAH01000015">
    <property type="protein sequence ID" value="GHF00025.1"/>
    <property type="molecule type" value="Genomic_DNA"/>
</dbReference>
<evidence type="ECO:0000313" key="2">
    <source>
        <dbReference type="Proteomes" id="UP000626370"/>
    </source>
</evidence>
<proteinExistence type="predicted"/>
<dbReference type="RefSeq" id="WP_189379251.1">
    <property type="nucleotide sequence ID" value="NZ_BNAH01000015.1"/>
</dbReference>
<reference evidence="2" key="1">
    <citation type="journal article" date="2019" name="Int. J. Syst. Evol. Microbiol.">
        <title>The Global Catalogue of Microorganisms (GCM) 10K type strain sequencing project: providing services to taxonomists for standard genome sequencing and annotation.</title>
        <authorList>
            <consortium name="The Broad Institute Genomics Platform"/>
            <consortium name="The Broad Institute Genome Sequencing Center for Infectious Disease"/>
            <person name="Wu L."/>
            <person name="Ma J."/>
        </authorList>
    </citation>
    <scope>NUCLEOTIDE SEQUENCE [LARGE SCALE GENOMIC DNA]</scope>
    <source>
        <strain evidence="2">CGMCC 1.15922</strain>
    </source>
</reference>
<comment type="caution">
    <text evidence="1">The sequence shown here is derived from an EMBL/GenBank/DDBJ whole genome shotgun (WGS) entry which is preliminary data.</text>
</comment>
<accession>A0ABQ3J3F1</accession>
<evidence type="ECO:0000313" key="1">
    <source>
        <dbReference type="EMBL" id="GHF00025.1"/>
    </source>
</evidence>
<name>A0ABQ3J3F1_9GAMM</name>
<dbReference type="Proteomes" id="UP000626370">
    <property type="component" value="Unassembled WGS sequence"/>
</dbReference>
<organism evidence="1 2">
    <name type="scientific">Thalassotalea profundi</name>
    <dbReference type="NCBI Taxonomy" id="2036687"/>
    <lineage>
        <taxon>Bacteria</taxon>
        <taxon>Pseudomonadati</taxon>
        <taxon>Pseudomonadota</taxon>
        <taxon>Gammaproteobacteria</taxon>
        <taxon>Alteromonadales</taxon>
        <taxon>Colwelliaceae</taxon>
        <taxon>Thalassotalea</taxon>
    </lineage>
</organism>
<protein>
    <submittedName>
        <fullName evidence="1">Uncharacterized protein</fullName>
    </submittedName>
</protein>
<gene>
    <name evidence="1" type="ORF">GCM10011501_31820</name>
</gene>
<keyword evidence="2" id="KW-1185">Reference proteome</keyword>